<evidence type="ECO:0000313" key="3">
    <source>
        <dbReference type="Proteomes" id="UP001143463"/>
    </source>
</evidence>
<feature type="compositionally biased region" description="Polar residues" evidence="1">
    <location>
        <begin position="251"/>
        <end position="261"/>
    </location>
</feature>
<dbReference type="InterPro" id="IPR049709">
    <property type="entry name" value="IniB-like_N"/>
</dbReference>
<gene>
    <name evidence="2" type="ORF">GCM10017577_04710</name>
</gene>
<reference evidence="2" key="1">
    <citation type="journal article" date="2014" name="Int. J. Syst. Evol. Microbiol.">
        <title>Complete genome sequence of Corynebacterium casei LMG S-19264T (=DSM 44701T), isolated from a smear-ripened cheese.</title>
        <authorList>
            <consortium name="US DOE Joint Genome Institute (JGI-PGF)"/>
            <person name="Walter F."/>
            <person name="Albersmeier A."/>
            <person name="Kalinowski J."/>
            <person name="Ruckert C."/>
        </authorList>
    </citation>
    <scope>NUCLEOTIDE SEQUENCE</scope>
    <source>
        <strain evidence="2">VKM Ac-1069</strain>
    </source>
</reference>
<dbReference type="EMBL" id="BSFQ01000001">
    <property type="protein sequence ID" value="GLL09331.1"/>
    <property type="molecule type" value="Genomic_DNA"/>
</dbReference>
<feature type="compositionally biased region" description="Low complexity" evidence="1">
    <location>
        <begin position="262"/>
        <end position="273"/>
    </location>
</feature>
<name>A0A9W6KWJ3_9PSEU</name>
<dbReference type="RefSeq" id="WP_271214833.1">
    <property type="nucleotide sequence ID" value="NZ_BAAAUZ010000015.1"/>
</dbReference>
<evidence type="ECO:0000256" key="1">
    <source>
        <dbReference type="SAM" id="MobiDB-lite"/>
    </source>
</evidence>
<organism evidence="2 3">
    <name type="scientific">Pseudonocardia halophobica</name>
    <dbReference type="NCBI Taxonomy" id="29401"/>
    <lineage>
        <taxon>Bacteria</taxon>
        <taxon>Bacillati</taxon>
        <taxon>Actinomycetota</taxon>
        <taxon>Actinomycetes</taxon>
        <taxon>Pseudonocardiales</taxon>
        <taxon>Pseudonocardiaceae</taxon>
        <taxon>Pseudonocardia</taxon>
    </lineage>
</organism>
<keyword evidence="3" id="KW-1185">Reference proteome</keyword>
<evidence type="ECO:0000313" key="2">
    <source>
        <dbReference type="EMBL" id="GLL09331.1"/>
    </source>
</evidence>
<comment type="caution">
    <text evidence="2">The sequence shown here is derived from an EMBL/GenBank/DDBJ whole genome shotgun (WGS) entry which is preliminary data.</text>
</comment>
<protein>
    <recommendedName>
        <fullName evidence="4">Dentin sialophosphoprotein</fullName>
    </recommendedName>
</protein>
<dbReference type="Proteomes" id="UP001143463">
    <property type="component" value="Unassembled WGS sequence"/>
</dbReference>
<dbReference type="NCBIfam" id="NF038175">
    <property type="entry name" value="IniB_NTERM"/>
    <property type="match status" value="1"/>
</dbReference>
<sequence>MASPQTLIELLLSLLNDPEAAEAFKADPEAYIEGCGLTEFTAEDVHDAALLIQDNDDSDFDRKYDTGGNHHHTPPPPPPHKEPHESDHEAAVKYLNTYVTNNWVDDRDTIVDNSINQVIDTDGGDFRQNIDIDAVTASGDGAVAAGGDIDDSTITTGDDNIVGDGNQVVDGDGNTTAFGNGSATSTNVGGDLTVDDGSAFATGGNAGVDNSDHSVNDSFNETIDASINDSGNDYSDNSVSDSGNLDVDVDASTNDSFNQTTDDSVNDSGNVDVSVDDVSVEDSIVTA</sequence>
<feature type="region of interest" description="Disordered" evidence="1">
    <location>
        <begin position="222"/>
        <end position="287"/>
    </location>
</feature>
<feature type="region of interest" description="Disordered" evidence="1">
    <location>
        <begin position="53"/>
        <end position="87"/>
    </location>
</feature>
<evidence type="ECO:0008006" key="4">
    <source>
        <dbReference type="Google" id="ProtNLM"/>
    </source>
</evidence>
<accession>A0A9W6KWJ3</accession>
<dbReference type="AlphaFoldDB" id="A0A9W6KWJ3"/>
<proteinExistence type="predicted"/>
<reference evidence="2" key="2">
    <citation type="submission" date="2023-01" db="EMBL/GenBank/DDBJ databases">
        <authorList>
            <person name="Sun Q."/>
            <person name="Evtushenko L."/>
        </authorList>
    </citation>
    <scope>NUCLEOTIDE SEQUENCE</scope>
    <source>
        <strain evidence="2">VKM Ac-1069</strain>
    </source>
</reference>
<feature type="compositionally biased region" description="Polar residues" evidence="1">
    <location>
        <begin position="222"/>
        <end position="243"/>
    </location>
</feature>